<dbReference type="EMBL" id="JAAVMX010000006">
    <property type="protein sequence ID" value="KAF4507072.1"/>
    <property type="molecule type" value="Genomic_DNA"/>
</dbReference>
<sequence>MPTSGLPSDTAPPTMPSPTRSPARISGMWQTVDPFPLIVQPEGVDSLEPQYSCRAASSRFNAIKSGSNPQWQQHLEASADLFRTLDGISRHHKCHAQPLPCRRDNGSKSSTCVTQESTEITLHLEASAASFGVWVGELTTHLRDFMAGSTDVVYFHNVAHNGSLSRLLSILQLDEMVWPGMGAEVVFELYERKAGQQPWPQSTLALDASDCMRNDTVCHALYFSSQTALSPLGKSKSNYYLRVLLGGRPLKSSHPALGVMDMTPIETVLEYQDGLVGTGAANMVRSRCEE</sequence>
<comment type="caution">
    <text evidence="2">The sequence shown here is derived from an EMBL/GenBank/DDBJ whole genome shotgun (WGS) entry which is preliminary data.</text>
</comment>
<accession>A0A8H4LXW2</accession>
<evidence type="ECO:0008006" key="4">
    <source>
        <dbReference type="Google" id="ProtNLM"/>
    </source>
</evidence>
<organism evidence="2 3">
    <name type="scientific">Ophiocordyceps sinensis</name>
    <dbReference type="NCBI Taxonomy" id="72228"/>
    <lineage>
        <taxon>Eukaryota</taxon>
        <taxon>Fungi</taxon>
        <taxon>Dikarya</taxon>
        <taxon>Ascomycota</taxon>
        <taxon>Pezizomycotina</taxon>
        <taxon>Sordariomycetes</taxon>
        <taxon>Hypocreomycetidae</taxon>
        <taxon>Hypocreales</taxon>
        <taxon>Ophiocordycipitaceae</taxon>
        <taxon>Ophiocordyceps</taxon>
    </lineage>
</organism>
<dbReference type="AlphaFoldDB" id="A0A8H4LXW2"/>
<evidence type="ECO:0000313" key="3">
    <source>
        <dbReference type="Proteomes" id="UP000557566"/>
    </source>
</evidence>
<proteinExistence type="predicted"/>
<dbReference type="Gene3D" id="3.40.50.1240">
    <property type="entry name" value="Phosphoglycerate mutase-like"/>
    <property type="match status" value="1"/>
</dbReference>
<keyword evidence="3" id="KW-1185">Reference proteome</keyword>
<protein>
    <recommendedName>
        <fullName evidence="4">Histidine acid phosphatase family protein</fullName>
    </recommendedName>
</protein>
<dbReference type="OrthoDB" id="10262962at2759"/>
<dbReference type="SUPFAM" id="SSF53254">
    <property type="entry name" value="Phosphoglycerate mutase-like"/>
    <property type="match status" value="1"/>
</dbReference>
<name>A0A8H4LXW2_9HYPO</name>
<feature type="region of interest" description="Disordered" evidence="1">
    <location>
        <begin position="1"/>
        <end position="25"/>
    </location>
</feature>
<evidence type="ECO:0000313" key="2">
    <source>
        <dbReference type="EMBL" id="KAF4507072.1"/>
    </source>
</evidence>
<evidence type="ECO:0000256" key="1">
    <source>
        <dbReference type="SAM" id="MobiDB-lite"/>
    </source>
</evidence>
<dbReference type="Proteomes" id="UP000557566">
    <property type="component" value="Unassembled WGS sequence"/>
</dbReference>
<gene>
    <name evidence="2" type="ORF">G6O67_005747</name>
</gene>
<reference evidence="2 3" key="1">
    <citation type="journal article" date="2020" name="Genome Biol. Evol.">
        <title>A new high-quality draft genome assembly of the Chinese cordyceps Ophiocordyceps sinensis.</title>
        <authorList>
            <person name="Shu R."/>
            <person name="Zhang J."/>
            <person name="Meng Q."/>
            <person name="Zhang H."/>
            <person name="Zhou G."/>
            <person name="Li M."/>
            <person name="Wu P."/>
            <person name="Zhao Y."/>
            <person name="Chen C."/>
            <person name="Qin Q."/>
        </authorList>
    </citation>
    <scope>NUCLEOTIDE SEQUENCE [LARGE SCALE GENOMIC DNA]</scope>
    <source>
        <strain evidence="2 3">IOZ07</strain>
    </source>
</reference>
<dbReference type="InterPro" id="IPR029033">
    <property type="entry name" value="His_PPase_superfam"/>
</dbReference>